<reference evidence="3" key="1">
    <citation type="journal article" date="2020" name="Nat. Commun.">
        <title>Large-scale genome sequencing of mycorrhizal fungi provides insights into the early evolution of symbiotic traits.</title>
        <authorList>
            <person name="Miyauchi S."/>
            <person name="Kiss E."/>
            <person name="Kuo A."/>
            <person name="Drula E."/>
            <person name="Kohler A."/>
            <person name="Sanchez-Garcia M."/>
            <person name="Morin E."/>
            <person name="Andreopoulos B."/>
            <person name="Barry K.W."/>
            <person name="Bonito G."/>
            <person name="Buee M."/>
            <person name="Carver A."/>
            <person name="Chen C."/>
            <person name="Cichocki N."/>
            <person name="Clum A."/>
            <person name="Culley D."/>
            <person name="Crous P.W."/>
            <person name="Fauchery L."/>
            <person name="Girlanda M."/>
            <person name="Hayes R.D."/>
            <person name="Keri Z."/>
            <person name="LaButti K."/>
            <person name="Lipzen A."/>
            <person name="Lombard V."/>
            <person name="Magnuson J."/>
            <person name="Maillard F."/>
            <person name="Murat C."/>
            <person name="Nolan M."/>
            <person name="Ohm R.A."/>
            <person name="Pangilinan J."/>
            <person name="Pereira M.F."/>
            <person name="Perotto S."/>
            <person name="Peter M."/>
            <person name="Pfister S."/>
            <person name="Riley R."/>
            <person name="Sitrit Y."/>
            <person name="Stielow J.B."/>
            <person name="Szollosi G."/>
            <person name="Zifcakova L."/>
            <person name="Stursova M."/>
            <person name="Spatafora J.W."/>
            <person name="Tedersoo L."/>
            <person name="Vaario L.M."/>
            <person name="Yamada A."/>
            <person name="Yan M."/>
            <person name="Wang P."/>
            <person name="Xu J."/>
            <person name="Bruns T."/>
            <person name="Baldrian P."/>
            <person name="Vilgalys R."/>
            <person name="Dunand C."/>
            <person name="Henrissat B."/>
            <person name="Grigoriev I.V."/>
            <person name="Hibbett D."/>
            <person name="Nagy L.G."/>
            <person name="Martin F.M."/>
        </authorList>
    </citation>
    <scope>NUCLEOTIDE SEQUENCE</scope>
    <source>
        <strain evidence="3">UP504</strain>
    </source>
</reference>
<dbReference type="SUPFAM" id="SSF81383">
    <property type="entry name" value="F-box domain"/>
    <property type="match status" value="1"/>
</dbReference>
<feature type="compositionally biased region" description="Low complexity" evidence="1">
    <location>
        <begin position="380"/>
        <end position="395"/>
    </location>
</feature>
<dbReference type="OrthoDB" id="2532648at2759"/>
<feature type="compositionally biased region" description="Polar residues" evidence="1">
    <location>
        <begin position="263"/>
        <end position="281"/>
    </location>
</feature>
<organism evidence="3 4">
    <name type="scientific">Hydnum rufescens UP504</name>
    <dbReference type="NCBI Taxonomy" id="1448309"/>
    <lineage>
        <taxon>Eukaryota</taxon>
        <taxon>Fungi</taxon>
        <taxon>Dikarya</taxon>
        <taxon>Basidiomycota</taxon>
        <taxon>Agaricomycotina</taxon>
        <taxon>Agaricomycetes</taxon>
        <taxon>Cantharellales</taxon>
        <taxon>Hydnaceae</taxon>
        <taxon>Hydnum</taxon>
    </lineage>
</organism>
<evidence type="ECO:0000256" key="1">
    <source>
        <dbReference type="SAM" id="MobiDB-lite"/>
    </source>
</evidence>
<feature type="region of interest" description="Disordered" evidence="1">
    <location>
        <begin position="318"/>
        <end position="433"/>
    </location>
</feature>
<dbReference type="InterPro" id="IPR001810">
    <property type="entry name" value="F-box_dom"/>
</dbReference>
<dbReference type="EMBL" id="MU128998">
    <property type="protein sequence ID" value="KAF9511575.1"/>
    <property type="molecule type" value="Genomic_DNA"/>
</dbReference>
<dbReference type="Proteomes" id="UP000886523">
    <property type="component" value="Unassembled WGS sequence"/>
</dbReference>
<feature type="region of interest" description="Disordered" evidence="1">
    <location>
        <begin position="230"/>
        <end position="288"/>
    </location>
</feature>
<gene>
    <name evidence="3" type="ORF">BS47DRAFT_1486766</name>
</gene>
<dbReference type="PROSITE" id="PS50181">
    <property type="entry name" value="FBOX"/>
    <property type="match status" value="1"/>
</dbReference>
<evidence type="ECO:0000313" key="4">
    <source>
        <dbReference type="Proteomes" id="UP000886523"/>
    </source>
</evidence>
<feature type="compositionally biased region" description="Low complexity" evidence="1">
    <location>
        <begin position="362"/>
        <end position="373"/>
    </location>
</feature>
<dbReference type="AlphaFoldDB" id="A0A9P6AUA7"/>
<accession>A0A9P6AUA7</accession>
<protein>
    <recommendedName>
        <fullName evidence="2">F-box domain-containing protein</fullName>
    </recommendedName>
</protein>
<dbReference type="SMART" id="SM00256">
    <property type="entry name" value="FBOX"/>
    <property type="match status" value="1"/>
</dbReference>
<evidence type="ECO:0000313" key="3">
    <source>
        <dbReference type="EMBL" id="KAF9511575.1"/>
    </source>
</evidence>
<comment type="caution">
    <text evidence="3">The sequence shown here is derived from an EMBL/GenBank/DDBJ whole genome shotgun (WGS) entry which is preliminary data.</text>
</comment>
<feature type="domain" description="F-box" evidence="2">
    <location>
        <begin position="4"/>
        <end position="52"/>
    </location>
</feature>
<feature type="compositionally biased region" description="Basic residues" evidence="1">
    <location>
        <begin position="418"/>
        <end position="428"/>
    </location>
</feature>
<evidence type="ECO:0000259" key="2">
    <source>
        <dbReference type="PROSITE" id="PS50181"/>
    </source>
</evidence>
<dbReference type="Gene3D" id="1.20.1280.50">
    <property type="match status" value="1"/>
</dbReference>
<dbReference type="InterPro" id="IPR036047">
    <property type="entry name" value="F-box-like_dom_sf"/>
</dbReference>
<keyword evidence="4" id="KW-1185">Reference proteome</keyword>
<proteinExistence type="predicted"/>
<dbReference type="Pfam" id="PF12937">
    <property type="entry name" value="F-box-like"/>
    <property type="match status" value="1"/>
</dbReference>
<sequence>MLMAASLETLPVELIAAILSQLDIISLKNVSTVSSRLRAVASDPLLNPWRAPILHELSLRIPDGLRSISVLSSVPRHNWLEILCYASPDFLLFQATLPNLTESQYEEAFRRRFLPSWTKIRKDGKWREAFTKMLFTVYHRLATSCTTSESWSNYMVLNRTGSANSCFTFSRMFDPVAVFRDLKVNANLAYLDTSVRLLFRLADVRVIAFGILHRPTSLFVNHNAQLLLNPPGVTGPVPPHESEDEDESGNPPDVPEANRPRMNGNNAVGSVPQNENTNQPDTPSPLRGFRARARSQSFAIPASSTNSALSIFRTLSGDGSAPASTPGPRAANGTRTDSTTPPSSPVHVRRNILRFLIPGTGSSSEASTSSSVAPAPPAPIARSEFPAQSRAAAAAPAPPSATNSRRTRPIQHTSPHTTLRHPTPHPSHRNYPNYTPAAGDWRWYKEGEDNDEPMAFATDDKRVWVGPMLIVAQLYPTSDPPGADTSPHDLERSILHGGRRAVGLVLAGLICGRRLLGCKNESRRESMVKD</sequence>
<name>A0A9P6AUA7_9AGAM</name>